<comment type="caution">
    <text evidence="7">The sequence shown here is derived from an EMBL/GenBank/DDBJ whole genome shotgun (WGS) entry which is preliminary data.</text>
</comment>
<evidence type="ECO:0000256" key="1">
    <source>
        <dbReference type="ARBA" id="ARBA00004370"/>
    </source>
</evidence>
<feature type="transmembrane region" description="Helical" evidence="5">
    <location>
        <begin position="141"/>
        <end position="161"/>
    </location>
</feature>
<accession>A0AAE1CVD9</accession>
<evidence type="ECO:0000313" key="8">
    <source>
        <dbReference type="Proteomes" id="UP001283361"/>
    </source>
</evidence>
<reference evidence="7" key="1">
    <citation type="journal article" date="2023" name="G3 (Bethesda)">
        <title>A reference genome for the long-term kleptoplast-retaining sea slug Elysia crispata morphotype clarki.</title>
        <authorList>
            <person name="Eastman K.E."/>
            <person name="Pendleton A.L."/>
            <person name="Shaikh M.A."/>
            <person name="Suttiyut T."/>
            <person name="Ogas R."/>
            <person name="Tomko P."/>
            <person name="Gavelis G."/>
            <person name="Widhalm J.R."/>
            <person name="Wisecaver J.H."/>
        </authorList>
    </citation>
    <scope>NUCLEOTIDE SEQUENCE</scope>
    <source>
        <strain evidence="7">ECLA1</strain>
    </source>
</reference>
<dbReference type="PANTHER" id="PTHR46641">
    <property type="entry name" value="FMRFAMIDE RECEPTOR-RELATED"/>
    <property type="match status" value="1"/>
</dbReference>
<feature type="domain" description="G-protein coupled receptors family 1 profile" evidence="6">
    <location>
        <begin position="38"/>
        <end position="290"/>
    </location>
</feature>
<dbReference type="InterPro" id="IPR000276">
    <property type="entry name" value="GPCR_Rhodpsn"/>
</dbReference>
<feature type="transmembrane region" description="Helical" evidence="5">
    <location>
        <begin position="248"/>
        <end position="273"/>
    </location>
</feature>
<feature type="transmembrane region" description="Helical" evidence="5">
    <location>
        <begin position="57"/>
        <end position="78"/>
    </location>
</feature>
<name>A0AAE1CVD9_9GAST</name>
<keyword evidence="8" id="KW-1185">Reference proteome</keyword>
<organism evidence="7 8">
    <name type="scientific">Elysia crispata</name>
    <name type="common">lettuce slug</name>
    <dbReference type="NCBI Taxonomy" id="231223"/>
    <lineage>
        <taxon>Eukaryota</taxon>
        <taxon>Metazoa</taxon>
        <taxon>Spiralia</taxon>
        <taxon>Lophotrochozoa</taxon>
        <taxon>Mollusca</taxon>
        <taxon>Gastropoda</taxon>
        <taxon>Heterobranchia</taxon>
        <taxon>Euthyneura</taxon>
        <taxon>Panpulmonata</taxon>
        <taxon>Sacoglossa</taxon>
        <taxon>Placobranchoidea</taxon>
        <taxon>Plakobranchidae</taxon>
        <taxon>Elysia</taxon>
    </lineage>
</organism>
<dbReference type="SUPFAM" id="SSF81321">
    <property type="entry name" value="Family A G protein-coupled receptor-like"/>
    <property type="match status" value="1"/>
</dbReference>
<proteinExistence type="predicted"/>
<feature type="transmembrane region" description="Helical" evidence="5">
    <location>
        <begin position="98"/>
        <end position="120"/>
    </location>
</feature>
<evidence type="ECO:0000256" key="3">
    <source>
        <dbReference type="ARBA" id="ARBA00022989"/>
    </source>
</evidence>
<comment type="subcellular location">
    <subcellularLocation>
        <location evidence="1">Membrane</location>
    </subcellularLocation>
</comment>
<dbReference type="GO" id="GO:0004930">
    <property type="term" value="F:G protein-coupled receptor activity"/>
    <property type="evidence" value="ECO:0007669"/>
    <property type="project" value="InterPro"/>
</dbReference>
<feature type="transmembrane region" description="Helical" evidence="5">
    <location>
        <begin position="20"/>
        <end position="45"/>
    </location>
</feature>
<dbReference type="AlphaFoldDB" id="A0AAE1CVD9"/>
<keyword evidence="3 5" id="KW-1133">Transmembrane helix</keyword>
<evidence type="ECO:0000256" key="4">
    <source>
        <dbReference type="ARBA" id="ARBA00023136"/>
    </source>
</evidence>
<dbReference type="InterPro" id="IPR052954">
    <property type="entry name" value="GPCR-Ligand_Int"/>
</dbReference>
<dbReference type="PANTHER" id="PTHR46641:SF2">
    <property type="entry name" value="FMRFAMIDE RECEPTOR"/>
    <property type="match status" value="1"/>
</dbReference>
<dbReference type="Gene3D" id="1.20.1070.10">
    <property type="entry name" value="Rhodopsin 7-helix transmembrane proteins"/>
    <property type="match status" value="1"/>
</dbReference>
<keyword evidence="2 5" id="KW-0812">Transmembrane</keyword>
<dbReference type="EMBL" id="JAWDGP010006640">
    <property type="protein sequence ID" value="KAK3737599.1"/>
    <property type="molecule type" value="Genomic_DNA"/>
</dbReference>
<evidence type="ECO:0000259" key="6">
    <source>
        <dbReference type="PROSITE" id="PS50262"/>
    </source>
</evidence>
<feature type="transmembrane region" description="Helical" evidence="5">
    <location>
        <begin position="193"/>
        <end position="215"/>
    </location>
</feature>
<dbReference type="Proteomes" id="UP001283361">
    <property type="component" value="Unassembled WGS sequence"/>
</dbReference>
<evidence type="ECO:0000256" key="2">
    <source>
        <dbReference type="ARBA" id="ARBA00022692"/>
    </source>
</evidence>
<dbReference type="Pfam" id="PF00001">
    <property type="entry name" value="7tm_1"/>
    <property type="match status" value="1"/>
</dbReference>
<protein>
    <recommendedName>
        <fullName evidence="6">G-protein coupled receptors family 1 profile domain-containing protein</fullName>
    </recommendedName>
</protein>
<gene>
    <name evidence="7" type="ORF">RRG08_062226</name>
</gene>
<dbReference type="GO" id="GO:0016020">
    <property type="term" value="C:membrane"/>
    <property type="evidence" value="ECO:0007669"/>
    <property type="project" value="UniProtKB-SubCell"/>
</dbReference>
<evidence type="ECO:0000313" key="7">
    <source>
        <dbReference type="EMBL" id="KAK3737599.1"/>
    </source>
</evidence>
<dbReference type="InterPro" id="IPR017452">
    <property type="entry name" value="GPCR_Rhodpsn_7TM"/>
</dbReference>
<dbReference type="PROSITE" id="PS50262">
    <property type="entry name" value="G_PROTEIN_RECEP_F1_2"/>
    <property type="match status" value="1"/>
</dbReference>
<sequence>MTGIVTPAEPLMSQAELQVILTYIYTLAIPVCIFGLCSNVVNIVVFSRMGLKTPSNINLFCLAIADWLTLAITTVVVFGEHPYFQNANHVMSMRDVSMTAAVVYPGVSAMGSWITTIINVERACCVAFPMKVKRIFTTKTAVCLIVGIVIYQIASGLPRSFAFTLKMTTSPLTNRTVIVYQDVDIELGLQSLLYSYSILTFLCFFVVVVGTIFLVRRFTQSRHFRATATRAESESNNFSVKDIRLIRFVILVCVVHIIGAAPNVIIGVTSAVYPRMNVNDPYFEPSDQWM</sequence>
<keyword evidence="4 5" id="KW-0472">Membrane</keyword>
<evidence type="ECO:0000256" key="5">
    <source>
        <dbReference type="SAM" id="Phobius"/>
    </source>
</evidence>